<proteinExistence type="predicted"/>
<evidence type="ECO:0000313" key="2">
    <source>
        <dbReference type="EMBL" id="MBL7630866.1"/>
    </source>
</evidence>
<dbReference type="AlphaFoldDB" id="A0A937RRZ4"/>
<dbReference type="Gene3D" id="2.30.130.40">
    <property type="entry name" value="LON domain-like"/>
    <property type="match status" value="1"/>
</dbReference>
<dbReference type="RefSeq" id="WP_203006291.1">
    <property type="nucleotide sequence ID" value="NZ_JADWYU010000139.1"/>
</dbReference>
<accession>A0A937RRZ4</accession>
<dbReference type="PANTHER" id="PTHR46732">
    <property type="entry name" value="ATP-DEPENDENT PROTEASE LA (LON) DOMAIN PROTEIN"/>
    <property type="match status" value="1"/>
</dbReference>
<dbReference type="SUPFAM" id="SSF88697">
    <property type="entry name" value="PUA domain-like"/>
    <property type="match status" value="1"/>
</dbReference>
<feature type="domain" description="Lon N-terminal" evidence="1">
    <location>
        <begin position="22"/>
        <end position="219"/>
    </location>
</feature>
<dbReference type="PANTHER" id="PTHR46732:SF8">
    <property type="entry name" value="ATP-DEPENDENT PROTEASE LA (LON) DOMAIN PROTEIN"/>
    <property type="match status" value="1"/>
</dbReference>
<evidence type="ECO:0000259" key="1">
    <source>
        <dbReference type="PROSITE" id="PS51787"/>
    </source>
</evidence>
<dbReference type="InterPro" id="IPR003111">
    <property type="entry name" value="Lon_prtase_N"/>
</dbReference>
<gene>
    <name evidence="2" type="ORF">I7412_27625</name>
</gene>
<organism evidence="2 3">
    <name type="scientific">Frankia nepalensis</name>
    <dbReference type="NCBI Taxonomy" id="1836974"/>
    <lineage>
        <taxon>Bacteria</taxon>
        <taxon>Bacillati</taxon>
        <taxon>Actinomycetota</taxon>
        <taxon>Actinomycetes</taxon>
        <taxon>Frankiales</taxon>
        <taxon>Frankiaceae</taxon>
        <taxon>Frankia</taxon>
    </lineage>
</organism>
<keyword evidence="3" id="KW-1185">Reference proteome</keyword>
<dbReference type="Proteomes" id="UP000604475">
    <property type="component" value="Unassembled WGS sequence"/>
</dbReference>
<dbReference type="PROSITE" id="PS51787">
    <property type="entry name" value="LON_N"/>
    <property type="match status" value="1"/>
</dbReference>
<evidence type="ECO:0000313" key="3">
    <source>
        <dbReference type="Proteomes" id="UP000604475"/>
    </source>
</evidence>
<dbReference type="InterPro" id="IPR046336">
    <property type="entry name" value="Lon_prtase_N_sf"/>
</dbReference>
<dbReference type="EMBL" id="JAEACQ010000255">
    <property type="protein sequence ID" value="MBL7630866.1"/>
    <property type="molecule type" value="Genomic_DNA"/>
</dbReference>
<dbReference type="Gene3D" id="1.20.58.1480">
    <property type="match status" value="1"/>
</dbReference>
<name>A0A937RRZ4_9ACTN</name>
<dbReference type="SMART" id="SM00464">
    <property type="entry name" value="LON"/>
    <property type="match status" value="1"/>
</dbReference>
<comment type="caution">
    <text evidence="2">The sequence shown here is derived from an EMBL/GenBank/DDBJ whole genome shotgun (WGS) entry which is preliminary data.</text>
</comment>
<reference evidence="2" key="1">
    <citation type="submission" date="2020-12" db="EMBL/GenBank/DDBJ databases">
        <title>Genomic characterization of non-nitrogen-fixing Frankia strains.</title>
        <authorList>
            <person name="Carlos-Shanley C."/>
            <person name="Guerra T."/>
            <person name="Hahn D."/>
        </authorList>
    </citation>
    <scope>NUCLEOTIDE SEQUENCE</scope>
    <source>
        <strain evidence="2">CN6</strain>
    </source>
</reference>
<dbReference type="InterPro" id="IPR015947">
    <property type="entry name" value="PUA-like_sf"/>
</dbReference>
<protein>
    <submittedName>
        <fullName evidence="2">LON peptidase substrate-binding domain-containing protein</fullName>
    </submittedName>
</protein>
<dbReference type="Pfam" id="PF02190">
    <property type="entry name" value="LON_substr_bdg"/>
    <property type="match status" value="1"/>
</dbReference>
<sequence length="241" mass="26016">MTDDPGGARDGGAADEPATRRLPLFPLGTVLLPGLLLPLQIFEPRYLALVGELLELPEGTPREFGVVAIRQGREVGPQVPELYDTGCTAVVRRARRLPGDRYSLATVGETRFTIQSVDAETRPYLVAEVTFLADETGDLQAAAALVPAVQGLLREYTAKLAEQRALDLQLPDLPDDPVNLSYLVAAAVVPDIARRQELLVAPDAVSRLRAEQALLRRELGLLQSITTVSTPGLTRIPPSLN</sequence>